<protein>
    <submittedName>
        <fullName evidence="2">Uncharacterized protein</fullName>
    </submittedName>
</protein>
<keyword evidence="3" id="KW-1185">Reference proteome</keyword>
<evidence type="ECO:0000313" key="3">
    <source>
        <dbReference type="Proteomes" id="UP001179121"/>
    </source>
</evidence>
<accession>A0AA86MUJ3</accession>
<proteinExistence type="predicted"/>
<evidence type="ECO:0000313" key="2">
    <source>
        <dbReference type="EMBL" id="CAI4029649.1"/>
    </source>
</evidence>
<organism evidence="2 3">
    <name type="scientific">Nitrospira tepida</name>
    <dbReference type="NCBI Taxonomy" id="2973512"/>
    <lineage>
        <taxon>Bacteria</taxon>
        <taxon>Pseudomonadati</taxon>
        <taxon>Nitrospirota</taxon>
        <taxon>Nitrospiria</taxon>
        <taxon>Nitrospirales</taxon>
        <taxon>Nitrospiraceae</taxon>
        <taxon>Nitrospira</taxon>
    </lineage>
</organism>
<gene>
    <name evidence="2" type="ORF">DNFV4_00067</name>
</gene>
<dbReference type="KEGG" id="nti:DNFV4_00067"/>
<dbReference type="AlphaFoldDB" id="A0AA86MUJ3"/>
<name>A0AA86MUJ3_9BACT</name>
<feature type="region of interest" description="Disordered" evidence="1">
    <location>
        <begin position="1"/>
        <end position="24"/>
    </location>
</feature>
<sequence length="73" mass="8100">MMKADDQTDMKPEKKSEETSPYEKPSHCLLCGQMGPALLYGHWICDHCKNLIQAEALAKRRQIVKEGGGPSGL</sequence>
<dbReference type="EMBL" id="OX365700">
    <property type="protein sequence ID" value="CAI4029649.1"/>
    <property type="molecule type" value="Genomic_DNA"/>
</dbReference>
<feature type="compositionally biased region" description="Basic and acidic residues" evidence="1">
    <location>
        <begin position="1"/>
        <end position="18"/>
    </location>
</feature>
<reference evidence="2" key="1">
    <citation type="submission" date="2022-10" db="EMBL/GenBank/DDBJ databases">
        <authorList>
            <person name="Koch H."/>
        </authorList>
    </citation>
    <scope>NUCLEOTIDE SEQUENCE</scope>
    <source>
        <strain evidence="2">DNF</strain>
    </source>
</reference>
<evidence type="ECO:0000256" key="1">
    <source>
        <dbReference type="SAM" id="MobiDB-lite"/>
    </source>
</evidence>
<dbReference type="Proteomes" id="UP001179121">
    <property type="component" value="Chromosome"/>
</dbReference>